<dbReference type="Proteomes" id="UP001501456">
    <property type="component" value="Unassembled WGS sequence"/>
</dbReference>
<keyword evidence="2" id="KW-0472">Membrane</keyword>
<dbReference type="InterPro" id="IPR050982">
    <property type="entry name" value="Auxin_biosynth/cation_transpt"/>
</dbReference>
<gene>
    <name evidence="3" type="ORF">GCM10022271_15270</name>
</gene>
<evidence type="ECO:0000313" key="4">
    <source>
        <dbReference type="Proteomes" id="UP001501456"/>
    </source>
</evidence>
<evidence type="ECO:0000313" key="3">
    <source>
        <dbReference type="EMBL" id="GAA3783906.1"/>
    </source>
</evidence>
<dbReference type="EMBL" id="BAABBI010000001">
    <property type="protein sequence ID" value="GAA3783906.1"/>
    <property type="molecule type" value="Genomic_DNA"/>
</dbReference>
<proteinExistence type="predicted"/>
<keyword evidence="4" id="KW-1185">Reference proteome</keyword>
<evidence type="ECO:0000256" key="2">
    <source>
        <dbReference type="SAM" id="Phobius"/>
    </source>
</evidence>
<dbReference type="SUPFAM" id="SSF51905">
    <property type="entry name" value="FAD/NAD(P)-binding domain"/>
    <property type="match status" value="1"/>
</dbReference>
<organism evidence="3 4">
    <name type="scientific">Corallibacter vietnamensis</name>
    <dbReference type="NCBI Taxonomy" id="904130"/>
    <lineage>
        <taxon>Bacteria</taxon>
        <taxon>Pseudomonadati</taxon>
        <taxon>Bacteroidota</taxon>
        <taxon>Flavobacteriia</taxon>
        <taxon>Flavobacteriales</taxon>
        <taxon>Flavobacteriaceae</taxon>
        <taxon>Corallibacter</taxon>
    </lineage>
</organism>
<keyword evidence="1" id="KW-0560">Oxidoreductase</keyword>
<name>A0ABP7H478_9FLAO</name>
<sequence>MSYGWKVTVIYILSGIVIGVIGGGQAGLSVAYFLKRSKLNYLILDAESNSGGSWLHTWDSLKLFSPSQYSSLSGWQMPTTKQEYPTKEEYLSYLSNYEKRYNFPIQRSTFVEEVVKEGELFKLKTNQGVFISKTIVSATGTAR</sequence>
<reference evidence="4" key="1">
    <citation type="journal article" date="2019" name="Int. J. Syst. Evol. Microbiol.">
        <title>The Global Catalogue of Microorganisms (GCM) 10K type strain sequencing project: providing services to taxonomists for standard genome sequencing and annotation.</title>
        <authorList>
            <consortium name="The Broad Institute Genomics Platform"/>
            <consortium name="The Broad Institute Genome Sequencing Center for Infectious Disease"/>
            <person name="Wu L."/>
            <person name="Ma J."/>
        </authorList>
    </citation>
    <scope>NUCLEOTIDE SEQUENCE [LARGE SCALE GENOMIC DNA]</scope>
    <source>
        <strain evidence="4">JCM 17525</strain>
    </source>
</reference>
<dbReference type="Pfam" id="PF13738">
    <property type="entry name" value="Pyr_redox_3"/>
    <property type="match status" value="1"/>
</dbReference>
<keyword evidence="2" id="KW-1133">Transmembrane helix</keyword>
<accession>A0ABP7H478</accession>
<comment type="caution">
    <text evidence="3">The sequence shown here is derived from an EMBL/GenBank/DDBJ whole genome shotgun (WGS) entry which is preliminary data.</text>
</comment>
<evidence type="ECO:0008006" key="5">
    <source>
        <dbReference type="Google" id="ProtNLM"/>
    </source>
</evidence>
<keyword evidence="2" id="KW-0812">Transmembrane</keyword>
<dbReference type="InterPro" id="IPR036188">
    <property type="entry name" value="FAD/NAD-bd_sf"/>
</dbReference>
<feature type="transmembrane region" description="Helical" evidence="2">
    <location>
        <begin position="12"/>
        <end position="34"/>
    </location>
</feature>
<dbReference type="PANTHER" id="PTHR43539:SF78">
    <property type="entry name" value="FLAVIN-CONTAINING MONOOXYGENASE"/>
    <property type="match status" value="1"/>
</dbReference>
<dbReference type="PANTHER" id="PTHR43539">
    <property type="entry name" value="FLAVIN-BINDING MONOOXYGENASE-LIKE PROTEIN (AFU_ORTHOLOGUE AFUA_4G09220)"/>
    <property type="match status" value="1"/>
</dbReference>
<evidence type="ECO:0000256" key="1">
    <source>
        <dbReference type="ARBA" id="ARBA00023002"/>
    </source>
</evidence>
<protein>
    <recommendedName>
        <fullName evidence="5">Pyridine nucleotide-disulfide oxidoreductase</fullName>
    </recommendedName>
</protein>
<dbReference type="Gene3D" id="3.50.50.60">
    <property type="entry name" value="FAD/NAD(P)-binding domain"/>
    <property type="match status" value="1"/>
</dbReference>